<dbReference type="SMART" id="SM00184">
    <property type="entry name" value="RING"/>
    <property type="match status" value="1"/>
</dbReference>
<keyword evidence="2 4" id="KW-0863">Zinc-finger</keyword>
<protein>
    <recommendedName>
        <fullName evidence="6">RING-type domain-containing protein</fullName>
    </recommendedName>
</protein>
<feature type="domain" description="RING-type" evidence="6">
    <location>
        <begin position="21"/>
        <end position="62"/>
    </location>
</feature>
<reference evidence="7" key="3">
    <citation type="submission" date="2025-09" db="UniProtKB">
        <authorList>
            <consortium name="Ensembl"/>
        </authorList>
    </citation>
    <scope>IDENTIFICATION</scope>
</reference>
<evidence type="ECO:0000256" key="5">
    <source>
        <dbReference type="SAM" id="MobiDB-lite"/>
    </source>
</evidence>
<keyword evidence="3" id="KW-0862">Zinc</keyword>
<reference evidence="7" key="2">
    <citation type="submission" date="2025-08" db="UniProtKB">
        <authorList>
            <consortium name="Ensembl"/>
        </authorList>
    </citation>
    <scope>IDENTIFICATION</scope>
</reference>
<dbReference type="InterPro" id="IPR050143">
    <property type="entry name" value="TRIM/RBCC"/>
</dbReference>
<evidence type="ECO:0000256" key="2">
    <source>
        <dbReference type="ARBA" id="ARBA00022771"/>
    </source>
</evidence>
<evidence type="ECO:0000256" key="1">
    <source>
        <dbReference type="ARBA" id="ARBA00022723"/>
    </source>
</evidence>
<accession>A0A8C8UF07</accession>
<name>A0A8C8UF07_PERMB</name>
<evidence type="ECO:0000313" key="8">
    <source>
        <dbReference type="Proteomes" id="UP000694547"/>
    </source>
</evidence>
<dbReference type="GO" id="GO:0008270">
    <property type="term" value="F:zinc ion binding"/>
    <property type="evidence" value="ECO:0007669"/>
    <property type="project" value="UniProtKB-KW"/>
</dbReference>
<dbReference type="AlphaFoldDB" id="A0A8C8UF07"/>
<keyword evidence="8" id="KW-1185">Reference proteome</keyword>
<evidence type="ECO:0000256" key="4">
    <source>
        <dbReference type="PROSITE-ProRule" id="PRU00175"/>
    </source>
</evidence>
<dbReference type="Proteomes" id="UP000694547">
    <property type="component" value="Chromosome 17"/>
</dbReference>
<dbReference type="Ensembl" id="ENSPEMT00000038038.1">
    <property type="protein sequence ID" value="ENSPEMP00000030692.1"/>
    <property type="gene ID" value="ENSPEMG00000025788.1"/>
</dbReference>
<feature type="region of interest" description="Disordered" evidence="5">
    <location>
        <begin position="200"/>
        <end position="229"/>
    </location>
</feature>
<evidence type="ECO:0000256" key="3">
    <source>
        <dbReference type="ARBA" id="ARBA00022833"/>
    </source>
</evidence>
<evidence type="ECO:0000259" key="6">
    <source>
        <dbReference type="PROSITE" id="PS50089"/>
    </source>
</evidence>
<dbReference type="PROSITE" id="PS50089">
    <property type="entry name" value="ZF_RING_2"/>
    <property type="match status" value="1"/>
</dbReference>
<dbReference type="SUPFAM" id="SSF57850">
    <property type="entry name" value="RING/U-box"/>
    <property type="match status" value="1"/>
</dbReference>
<dbReference type="InterPro" id="IPR013083">
    <property type="entry name" value="Znf_RING/FYVE/PHD"/>
</dbReference>
<keyword evidence="1" id="KW-0479">Metal-binding</keyword>
<evidence type="ECO:0000313" key="7">
    <source>
        <dbReference type="Ensembl" id="ENSPEMP00000030692.1"/>
    </source>
</evidence>
<organism evidence="7 8">
    <name type="scientific">Peromyscus maniculatus bairdii</name>
    <name type="common">Prairie deer mouse</name>
    <dbReference type="NCBI Taxonomy" id="230844"/>
    <lineage>
        <taxon>Eukaryota</taxon>
        <taxon>Metazoa</taxon>
        <taxon>Chordata</taxon>
        <taxon>Craniata</taxon>
        <taxon>Vertebrata</taxon>
        <taxon>Euteleostomi</taxon>
        <taxon>Mammalia</taxon>
        <taxon>Eutheria</taxon>
        <taxon>Euarchontoglires</taxon>
        <taxon>Glires</taxon>
        <taxon>Rodentia</taxon>
        <taxon>Myomorpha</taxon>
        <taxon>Muroidea</taxon>
        <taxon>Cricetidae</taxon>
        <taxon>Neotominae</taxon>
        <taxon>Peromyscus</taxon>
    </lineage>
</organism>
<dbReference type="Pfam" id="PF15227">
    <property type="entry name" value="zf-C3HC4_4"/>
    <property type="match status" value="1"/>
</dbReference>
<dbReference type="Gene3D" id="3.30.40.10">
    <property type="entry name" value="Zinc/RING finger domain, C3HC4 (zinc finger)"/>
    <property type="match status" value="1"/>
</dbReference>
<dbReference type="PANTHER" id="PTHR24103">
    <property type="entry name" value="E3 UBIQUITIN-PROTEIN LIGASE TRIM"/>
    <property type="match status" value="1"/>
</dbReference>
<proteinExistence type="predicted"/>
<reference evidence="7 8" key="1">
    <citation type="submission" date="2018-10" db="EMBL/GenBank/DDBJ databases">
        <title>Improved assembly of the deer mouse Peromyscus maniculatus genome.</title>
        <authorList>
            <person name="Lassance J.-M."/>
            <person name="Hoekstra H.E."/>
        </authorList>
    </citation>
    <scope>NUCLEOTIDE SEQUENCE [LARGE SCALE GENOMIC DNA]</scope>
</reference>
<dbReference type="GeneTree" id="ENSGT00940000155329"/>
<dbReference type="InterPro" id="IPR001841">
    <property type="entry name" value="Znf_RING"/>
</dbReference>
<feature type="compositionally biased region" description="Polar residues" evidence="5">
    <location>
        <begin position="200"/>
        <end position="210"/>
    </location>
</feature>
<sequence length="247" mass="27998">TQFFTRLALNSQTDLQAEAHCPVCKKYFKDPVTIECGHNCCLACIREFWKDLKDCFPCPVCHFNCPERSFRSNGPLGKMTKVVTPLPVKKTKKRKLEEEYSCEIRQKLPATSCEEDHEVPCPPRSLVPSPPGDSAWPPEKAALGPGEHIECCLKLWREKVEPEERTLASQRRRLLELKKRAERPVFSGELCLVTFSVQGPGTKRAPSSGSRVFRGPLSTPPCRRDHYRSLNRGGISRLKLERLPTTP</sequence>